<keyword evidence="1" id="KW-0175">Coiled coil</keyword>
<evidence type="ECO:0000313" key="3">
    <source>
        <dbReference type="Proteomes" id="UP000429958"/>
    </source>
</evidence>
<organism evidence="2 3">
    <name type="scientific">Clostridium porci</name>
    <dbReference type="NCBI Taxonomy" id="2605778"/>
    <lineage>
        <taxon>Bacteria</taxon>
        <taxon>Bacillati</taxon>
        <taxon>Bacillota</taxon>
        <taxon>Clostridia</taxon>
        <taxon>Eubacteriales</taxon>
        <taxon>Clostridiaceae</taxon>
        <taxon>Clostridium</taxon>
    </lineage>
</organism>
<keyword evidence="3" id="KW-1185">Reference proteome</keyword>
<dbReference type="EMBL" id="VUMD01000007">
    <property type="protein sequence ID" value="MSS36838.1"/>
    <property type="molecule type" value="Genomic_DNA"/>
</dbReference>
<dbReference type="Proteomes" id="UP000429958">
    <property type="component" value="Unassembled WGS sequence"/>
</dbReference>
<name>A0A7X2NM31_9CLOT</name>
<dbReference type="AlphaFoldDB" id="A0A7X2NM31"/>
<gene>
    <name evidence="2" type="ORF">FYJ39_09690</name>
</gene>
<dbReference type="Gene3D" id="3.30.200.20">
    <property type="entry name" value="Phosphorylase Kinase, domain 1"/>
    <property type="match status" value="1"/>
</dbReference>
<proteinExistence type="predicted"/>
<dbReference type="GO" id="GO:0042601">
    <property type="term" value="C:endospore-forming forespore"/>
    <property type="evidence" value="ECO:0007669"/>
    <property type="project" value="TreeGrafter"/>
</dbReference>
<dbReference type="InterPro" id="IPR011009">
    <property type="entry name" value="Kinase-like_dom_sf"/>
</dbReference>
<comment type="caution">
    <text evidence="2">The sequence shown here is derived from an EMBL/GenBank/DDBJ whole genome shotgun (WGS) entry which is preliminary data.</text>
</comment>
<feature type="coiled-coil region" evidence="1">
    <location>
        <begin position="135"/>
        <end position="162"/>
    </location>
</feature>
<dbReference type="Gene3D" id="3.90.1200.10">
    <property type="match status" value="2"/>
</dbReference>
<evidence type="ECO:0000313" key="2">
    <source>
        <dbReference type="EMBL" id="MSS36838.1"/>
    </source>
</evidence>
<dbReference type="PANTHER" id="PTHR39179">
    <property type="entry name" value="SPORE COAT PROTEIN I"/>
    <property type="match status" value="1"/>
</dbReference>
<dbReference type="PANTHER" id="PTHR39179:SF1">
    <property type="entry name" value="SPORE COAT PROTEIN I"/>
    <property type="match status" value="1"/>
</dbReference>
<evidence type="ECO:0000256" key="1">
    <source>
        <dbReference type="SAM" id="Coils"/>
    </source>
</evidence>
<dbReference type="RefSeq" id="WP_154472275.1">
    <property type="nucleotide sequence ID" value="NZ_DBEWUL010000096.1"/>
</dbReference>
<keyword evidence="2" id="KW-0167">Capsid protein</keyword>
<reference evidence="2 3" key="1">
    <citation type="submission" date="2019-08" db="EMBL/GenBank/DDBJ databases">
        <title>In-depth cultivation of the pig gut microbiome towards novel bacterial diversity and tailored functional studies.</title>
        <authorList>
            <person name="Wylensek D."/>
            <person name="Hitch T.C.A."/>
            <person name="Clavel T."/>
        </authorList>
    </citation>
    <scope>NUCLEOTIDE SEQUENCE [LARGE SCALE GENOMIC DNA]</scope>
    <source>
        <strain evidence="2 3">WCA-389-WT-23D1</strain>
    </source>
</reference>
<keyword evidence="2" id="KW-0946">Virion</keyword>
<sequence length="352" mass="41568">MNEKYVEALEQYDMEVLSVRKGRGSWICETRSGCRLLKEYRGTVKRLEFEDEVLGTLAAGESLRVDQYIRNNEGSLLSITGDGTRYILKEWFTDRECNIKDGFEIRQALSRLGMLHSQLRRISFKEVWNMGSTLSEPLENELERHNRELQRARNYVRSKRGKSEFELCVIGNYDMFYTQALEAVEGLKGLWNQEEPAPGCCDELEAAEVRRLRKPGEAKPLYLCHGDLDQHHVLTGNNYTAIIEYNRMHLGIQASDLYRFMRKVMEKQDWNIDLGLSMLDAYERVMPMSKKERACLYYLFLYPEKYWKQLNFYYNTNKAWIPGRNIEKLQNLEGQQPERNRFLKRLWSNCQA</sequence>
<dbReference type="SUPFAM" id="SSF56112">
    <property type="entry name" value="Protein kinase-like (PK-like)"/>
    <property type="match status" value="1"/>
</dbReference>
<dbReference type="InterPro" id="IPR047175">
    <property type="entry name" value="CotS-like"/>
</dbReference>
<protein>
    <submittedName>
        <fullName evidence="2">Spore coat protein CotS</fullName>
    </submittedName>
</protein>
<accession>A0A7X2NM31</accession>